<feature type="transmembrane region" description="Helical" evidence="2">
    <location>
        <begin position="7"/>
        <end position="27"/>
    </location>
</feature>
<sequence length="196" mass="22364">MALLSRIVYLLLACLFLILALTLPYWYCKDVNERHLHSFCAGYNKSNSVFRDIVDNRDANQRQNNRQPRSGHYYNRRQTPRPPQNGVDDDNYYYVGKENYIYRLVFGFLVAALVLAAIGFLQDLLAYLIDYGKADRLCLILRNAFLILAALAGVIGLLIYTAHTRTWSILLATFGVAMLVGEALRIGLSSRYDCEP</sequence>
<evidence type="ECO:0000313" key="3">
    <source>
        <dbReference type="EMBL" id="KAL3315122.1"/>
    </source>
</evidence>
<dbReference type="Proteomes" id="UP001626550">
    <property type="component" value="Unassembled WGS sequence"/>
</dbReference>
<keyword evidence="2" id="KW-1133">Transmembrane helix</keyword>
<proteinExistence type="predicted"/>
<feature type="transmembrane region" description="Helical" evidence="2">
    <location>
        <begin position="140"/>
        <end position="161"/>
    </location>
</feature>
<evidence type="ECO:0000256" key="1">
    <source>
        <dbReference type="SAM" id="MobiDB-lite"/>
    </source>
</evidence>
<feature type="transmembrane region" description="Helical" evidence="2">
    <location>
        <begin position="100"/>
        <end position="128"/>
    </location>
</feature>
<organism evidence="3 4">
    <name type="scientific">Cichlidogyrus casuarinus</name>
    <dbReference type="NCBI Taxonomy" id="1844966"/>
    <lineage>
        <taxon>Eukaryota</taxon>
        <taxon>Metazoa</taxon>
        <taxon>Spiralia</taxon>
        <taxon>Lophotrochozoa</taxon>
        <taxon>Platyhelminthes</taxon>
        <taxon>Monogenea</taxon>
        <taxon>Monopisthocotylea</taxon>
        <taxon>Dactylogyridea</taxon>
        <taxon>Ancyrocephalidae</taxon>
        <taxon>Cichlidogyrus</taxon>
    </lineage>
</organism>
<feature type="region of interest" description="Disordered" evidence="1">
    <location>
        <begin position="61"/>
        <end position="88"/>
    </location>
</feature>
<dbReference type="Gene3D" id="1.20.140.150">
    <property type="match status" value="1"/>
</dbReference>
<comment type="caution">
    <text evidence="3">The sequence shown here is derived from an EMBL/GenBank/DDBJ whole genome shotgun (WGS) entry which is preliminary data.</text>
</comment>
<dbReference type="EMBL" id="JBJKFK010000821">
    <property type="protein sequence ID" value="KAL3315122.1"/>
    <property type="molecule type" value="Genomic_DNA"/>
</dbReference>
<protein>
    <submittedName>
        <fullName evidence="3">Uncharacterized protein</fullName>
    </submittedName>
</protein>
<feature type="transmembrane region" description="Helical" evidence="2">
    <location>
        <begin position="167"/>
        <end position="188"/>
    </location>
</feature>
<name>A0ABD2Q6B5_9PLAT</name>
<keyword evidence="4" id="KW-1185">Reference proteome</keyword>
<accession>A0ABD2Q6B5</accession>
<reference evidence="3 4" key="1">
    <citation type="submission" date="2024-11" db="EMBL/GenBank/DDBJ databases">
        <title>Adaptive evolution of stress response genes in parasites aligns with host niche diversity.</title>
        <authorList>
            <person name="Hahn C."/>
            <person name="Resl P."/>
        </authorList>
    </citation>
    <scope>NUCLEOTIDE SEQUENCE [LARGE SCALE GENOMIC DNA]</scope>
    <source>
        <strain evidence="3">EGGRZ-B1_66</strain>
        <tissue evidence="3">Body</tissue>
    </source>
</reference>
<dbReference type="AlphaFoldDB" id="A0ABD2Q6B5"/>
<gene>
    <name evidence="3" type="ORF">Ciccas_006248</name>
</gene>
<evidence type="ECO:0000256" key="2">
    <source>
        <dbReference type="SAM" id="Phobius"/>
    </source>
</evidence>
<evidence type="ECO:0000313" key="4">
    <source>
        <dbReference type="Proteomes" id="UP001626550"/>
    </source>
</evidence>
<keyword evidence="2" id="KW-0472">Membrane</keyword>
<keyword evidence="2" id="KW-0812">Transmembrane</keyword>